<reference evidence="3 4" key="1">
    <citation type="submission" date="2023-07" db="EMBL/GenBank/DDBJ databases">
        <title>Genomic Encyclopedia of Type Strains, Phase IV (KMG-IV): sequencing the most valuable type-strain genomes for metagenomic binning, comparative biology and taxonomic classification.</title>
        <authorList>
            <person name="Goeker M."/>
        </authorList>
    </citation>
    <scope>NUCLEOTIDE SEQUENCE [LARGE SCALE GENOMIC DNA]</scope>
    <source>
        <strain evidence="3 4">DSM 19092</strain>
    </source>
</reference>
<organism evidence="3 4">
    <name type="scientific">Aeribacillus alveayuensis</name>
    <dbReference type="NCBI Taxonomy" id="279215"/>
    <lineage>
        <taxon>Bacteria</taxon>
        <taxon>Bacillati</taxon>
        <taxon>Bacillota</taxon>
        <taxon>Bacilli</taxon>
        <taxon>Bacillales</taxon>
        <taxon>Bacillaceae</taxon>
        <taxon>Aeribacillus</taxon>
    </lineage>
</organism>
<evidence type="ECO:0008006" key="5">
    <source>
        <dbReference type="Google" id="ProtNLM"/>
    </source>
</evidence>
<proteinExistence type="predicted"/>
<feature type="domain" description="DUF1835" evidence="1">
    <location>
        <begin position="71"/>
        <end position="193"/>
    </location>
</feature>
<feature type="domain" description="DUF3658" evidence="2">
    <location>
        <begin position="229"/>
        <end position="340"/>
    </location>
</feature>
<evidence type="ECO:0000259" key="1">
    <source>
        <dbReference type="Pfam" id="PF08874"/>
    </source>
</evidence>
<evidence type="ECO:0000313" key="3">
    <source>
        <dbReference type="EMBL" id="MDQ0163461.1"/>
    </source>
</evidence>
<dbReference type="EMBL" id="JAUSTR010000016">
    <property type="protein sequence ID" value="MDQ0163461.1"/>
    <property type="molecule type" value="Genomic_DNA"/>
</dbReference>
<name>A0ABT9VR56_9BACI</name>
<protein>
    <recommendedName>
        <fullName evidence="5">DUF1835 domain-containing protein</fullName>
    </recommendedName>
</protein>
<dbReference type="RefSeq" id="WP_419152536.1">
    <property type="nucleotide sequence ID" value="NZ_JAUSTR010000016.1"/>
</dbReference>
<dbReference type="Pfam" id="PF08874">
    <property type="entry name" value="DUF1835"/>
    <property type="match status" value="1"/>
</dbReference>
<accession>A0ABT9VR56</accession>
<dbReference type="Pfam" id="PF12395">
    <property type="entry name" value="DUF3658"/>
    <property type="match status" value="1"/>
</dbReference>
<sequence>MKIEKLKKIIKDLREEEAKSLLLYILYRVNLLKETKYSENEFIDDLRRIYTMIFDVNEQSERNKEGTFRNVHILFGASPAGSLKVALKDMGVTKGENIISFWDVFSIGPVWRLHEEAGKELRFEWIRKNINNEYDEFHEYKQRFQKTMNEILTIPEGVPVTIWTAENSHEQTGLRFVLHLLKDRNHDIFVINTTKVYRKLFNHRKVKYTVLHSGEIPPEKLQLIYEHSKNKPPLSQHERDDLEKEWCTLAENREELRLWGNGKIHSVSVDYYDPYIIIMAKKLHHEMVAQEFMKSARLIGQVLGHLDQYVGDEFLEYRLRKLIEKGIFEVKGNLKAMRFYSVRLVNF</sequence>
<evidence type="ECO:0000259" key="2">
    <source>
        <dbReference type="Pfam" id="PF12395"/>
    </source>
</evidence>
<keyword evidence="4" id="KW-1185">Reference proteome</keyword>
<evidence type="ECO:0000313" key="4">
    <source>
        <dbReference type="Proteomes" id="UP001225646"/>
    </source>
</evidence>
<dbReference type="InterPro" id="IPR022123">
    <property type="entry name" value="DUF3658"/>
</dbReference>
<comment type="caution">
    <text evidence="3">The sequence shown here is derived from an EMBL/GenBank/DDBJ whole genome shotgun (WGS) entry which is preliminary data.</text>
</comment>
<dbReference type="Proteomes" id="UP001225646">
    <property type="component" value="Unassembled WGS sequence"/>
</dbReference>
<gene>
    <name evidence="3" type="ORF">J2S06_002544</name>
</gene>
<dbReference type="InterPro" id="IPR014973">
    <property type="entry name" value="DUF1835"/>
</dbReference>